<feature type="domain" description="Serine aminopeptidase S33" evidence="1">
    <location>
        <begin position="94"/>
        <end position="229"/>
    </location>
</feature>
<dbReference type="Pfam" id="PF12146">
    <property type="entry name" value="Hydrolase_4"/>
    <property type="match status" value="1"/>
</dbReference>
<dbReference type="Gene3D" id="3.40.50.1820">
    <property type="entry name" value="alpha/beta hydrolase"/>
    <property type="match status" value="1"/>
</dbReference>
<dbReference type="InterPro" id="IPR051044">
    <property type="entry name" value="MAG_DAG_Lipase"/>
</dbReference>
<dbReference type="eggNOG" id="COG2267">
    <property type="taxonomic scope" value="Bacteria"/>
</dbReference>
<proteinExistence type="predicted"/>
<sequence>MAVALVNGRARVGLVAVFAAGVGLGSGLSAGGCQDACEPPPEFGLGEPTAWEQAFLDGGGLPPSPPPSQTLAEDGLALVHYEWIPAGWTGEGPAVVFVHGSSAHAALYSLIGQTLADEGVYARLIDLRGHGRSVCLAEDACGDPSGPRSFVDDGRYWAGRPGDSADPDQIVRDLRQHLDEVRAAWPEAPLFVAGHSSGGGVVSRMVATGGMAGLSGAMLLAPFNHPEQPQNELGSWDCGRVVGTDYAHVHLPVLGAARRGEVHRYTLSFHKPPEYADPLDTLWNSYTTAQGMAAPDPESFHAAFTQPTLWVVGEQDALFDLDASRAEHARMPGAAAFVVVEDTSHVGISWSAGTARLLADFAKDPASVAAGTISPG</sequence>
<name>A6G7J8_9BACT</name>
<dbReference type="RefSeq" id="WP_006972693.1">
    <property type="nucleotide sequence ID" value="NZ_ABCS01000034.1"/>
</dbReference>
<keyword evidence="3" id="KW-1185">Reference proteome</keyword>
<evidence type="ECO:0000313" key="3">
    <source>
        <dbReference type="Proteomes" id="UP000005801"/>
    </source>
</evidence>
<reference evidence="2 3" key="1">
    <citation type="submission" date="2007-06" db="EMBL/GenBank/DDBJ databases">
        <authorList>
            <person name="Shimkets L."/>
            <person name="Ferriera S."/>
            <person name="Johnson J."/>
            <person name="Kravitz S."/>
            <person name="Beeson K."/>
            <person name="Sutton G."/>
            <person name="Rogers Y.-H."/>
            <person name="Friedman R."/>
            <person name="Frazier M."/>
            <person name="Venter J.C."/>
        </authorList>
    </citation>
    <scope>NUCLEOTIDE SEQUENCE [LARGE SCALE GENOMIC DNA]</scope>
    <source>
        <strain evidence="2 3">SIR-1</strain>
    </source>
</reference>
<gene>
    <name evidence="2" type="ORF">PPSIR1_00700</name>
</gene>
<comment type="caution">
    <text evidence="2">The sequence shown here is derived from an EMBL/GenBank/DDBJ whole genome shotgun (WGS) entry which is preliminary data.</text>
</comment>
<dbReference type="AlphaFoldDB" id="A6G7J8"/>
<organism evidence="2 3">
    <name type="scientific">Plesiocystis pacifica SIR-1</name>
    <dbReference type="NCBI Taxonomy" id="391625"/>
    <lineage>
        <taxon>Bacteria</taxon>
        <taxon>Pseudomonadati</taxon>
        <taxon>Myxococcota</taxon>
        <taxon>Polyangia</taxon>
        <taxon>Nannocystales</taxon>
        <taxon>Nannocystaceae</taxon>
        <taxon>Plesiocystis</taxon>
    </lineage>
</organism>
<dbReference type="InterPro" id="IPR022742">
    <property type="entry name" value="Hydrolase_4"/>
</dbReference>
<dbReference type="InterPro" id="IPR029058">
    <property type="entry name" value="AB_hydrolase_fold"/>
</dbReference>
<dbReference type="STRING" id="391625.PPSIR1_00700"/>
<dbReference type="OrthoDB" id="3396704at2"/>
<protein>
    <submittedName>
        <fullName evidence="2">Putative lysophospholipase protein</fullName>
    </submittedName>
</protein>
<dbReference type="SUPFAM" id="SSF53474">
    <property type="entry name" value="alpha/beta-Hydrolases"/>
    <property type="match status" value="1"/>
</dbReference>
<accession>A6G7J8</accession>
<dbReference type="EMBL" id="ABCS01000034">
    <property type="protein sequence ID" value="EDM78207.1"/>
    <property type="molecule type" value="Genomic_DNA"/>
</dbReference>
<evidence type="ECO:0000313" key="2">
    <source>
        <dbReference type="EMBL" id="EDM78207.1"/>
    </source>
</evidence>
<evidence type="ECO:0000259" key="1">
    <source>
        <dbReference type="Pfam" id="PF12146"/>
    </source>
</evidence>
<dbReference type="PANTHER" id="PTHR11614">
    <property type="entry name" value="PHOSPHOLIPASE-RELATED"/>
    <property type="match status" value="1"/>
</dbReference>
<dbReference type="Proteomes" id="UP000005801">
    <property type="component" value="Unassembled WGS sequence"/>
</dbReference>